<sequence length="83" mass="8692">MLAVFDVAEVHARCENLDLVYAFHLVDEVDGVASPIAGVAPSDAVVAVLPERVLAAERADEVAALGGRVEAEVGEECLEVDAF</sequence>
<evidence type="ECO:0000313" key="2">
    <source>
        <dbReference type="Proteomes" id="UP000011724"/>
    </source>
</evidence>
<accession>M1WRL2</accession>
<organism evidence="1 2">
    <name type="scientific">Pseudodesulfovibrio piezophilus (strain DSM 21447 / JCM 15486 / C1TLV30)</name>
    <name type="common">Desulfovibrio piezophilus</name>
    <dbReference type="NCBI Taxonomy" id="1322246"/>
    <lineage>
        <taxon>Bacteria</taxon>
        <taxon>Pseudomonadati</taxon>
        <taxon>Thermodesulfobacteriota</taxon>
        <taxon>Desulfovibrionia</taxon>
        <taxon>Desulfovibrionales</taxon>
        <taxon>Desulfovibrionaceae</taxon>
    </lineage>
</organism>
<dbReference type="PATRIC" id="fig|879567.3.peg.1155"/>
<dbReference type="KEGG" id="dpi:BN4_11120"/>
<protein>
    <submittedName>
        <fullName evidence="1">Uncharacterized protein</fullName>
    </submittedName>
</protein>
<proteinExistence type="predicted"/>
<reference evidence="1 2" key="1">
    <citation type="journal article" date="2013" name="PLoS ONE">
        <title>The first genomic and proteomic characterization of a deep-sea sulfate reducer: insights into the piezophilic lifestyle of Desulfovibrio piezophilus.</title>
        <authorList>
            <person name="Pradel N."/>
            <person name="Ji B."/>
            <person name="Gimenez G."/>
            <person name="Talla E."/>
            <person name="Lenoble P."/>
            <person name="Garel M."/>
            <person name="Tamburini C."/>
            <person name="Fourquet P."/>
            <person name="Lebrun R."/>
            <person name="Bertin P."/>
            <person name="Denis Y."/>
            <person name="Pophillat M."/>
            <person name="Barbe V."/>
            <person name="Ollivier B."/>
            <person name="Dolla A."/>
        </authorList>
    </citation>
    <scope>NUCLEOTIDE SEQUENCE [LARGE SCALE GENOMIC DNA]</scope>
    <source>
        <strain evidence="2">DSM 10523 / SB164P1</strain>
    </source>
</reference>
<gene>
    <name evidence="1" type="ordered locus">BN4_11120</name>
</gene>
<dbReference type="HOGENOM" id="CLU_2537115_0_0_7"/>
<dbReference type="Proteomes" id="UP000011724">
    <property type="component" value="Chromosome"/>
</dbReference>
<keyword evidence="2" id="KW-1185">Reference proteome</keyword>
<name>M1WRL2_PSEP2</name>
<dbReference type="AlphaFoldDB" id="M1WRL2"/>
<dbReference type="EMBL" id="FO203427">
    <property type="protein sequence ID" value="CCH48357.1"/>
    <property type="molecule type" value="Genomic_DNA"/>
</dbReference>
<evidence type="ECO:0000313" key="1">
    <source>
        <dbReference type="EMBL" id="CCH48357.1"/>
    </source>
</evidence>
<reference evidence="2" key="2">
    <citation type="journal article" date="2013" name="Stand. Genomic Sci.">
        <title>Complete genome sequence of Desulfocapsa sulfexigens, a marine deltaproteobacterium specialized in disproportionating inorganic sulfur compounds.</title>
        <authorList>
            <person name="Finster K.W."/>
            <person name="Kjeldsen K.U."/>
            <person name="Kube M."/>
            <person name="Reinhardt R."/>
            <person name="Mussmann M."/>
            <person name="Amann R."/>
            <person name="Schreiber L."/>
        </authorList>
    </citation>
    <scope>NUCLEOTIDE SEQUENCE [LARGE SCALE GENOMIC DNA]</scope>
    <source>
        <strain evidence="2">DSM 10523 / SB164P1</strain>
    </source>
</reference>